<organism evidence="1 2">
    <name type="scientific">Hyaloscypha bicolor E</name>
    <dbReference type="NCBI Taxonomy" id="1095630"/>
    <lineage>
        <taxon>Eukaryota</taxon>
        <taxon>Fungi</taxon>
        <taxon>Dikarya</taxon>
        <taxon>Ascomycota</taxon>
        <taxon>Pezizomycotina</taxon>
        <taxon>Leotiomycetes</taxon>
        <taxon>Helotiales</taxon>
        <taxon>Hyaloscyphaceae</taxon>
        <taxon>Hyaloscypha</taxon>
        <taxon>Hyaloscypha bicolor</taxon>
    </lineage>
</organism>
<dbReference type="Pfam" id="PF26639">
    <property type="entry name" value="Het-6_barrel"/>
    <property type="match status" value="1"/>
</dbReference>
<proteinExistence type="predicted"/>
<keyword evidence="2" id="KW-1185">Reference proteome</keyword>
<name>A0A2J6SNE9_9HELO</name>
<dbReference type="InParanoid" id="A0A2J6SNE9"/>
<accession>A0A2J6SNE9</accession>
<dbReference type="GeneID" id="36589985"/>
<dbReference type="RefSeq" id="XP_024729200.1">
    <property type="nucleotide sequence ID" value="XM_024881908.1"/>
</dbReference>
<reference evidence="1 2" key="1">
    <citation type="submission" date="2016-04" db="EMBL/GenBank/DDBJ databases">
        <title>A degradative enzymes factory behind the ericoid mycorrhizal symbiosis.</title>
        <authorList>
            <consortium name="DOE Joint Genome Institute"/>
            <person name="Martino E."/>
            <person name="Morin E."/>
            <person name="Grelet G."/>
            <person name="Kuo A."/>
            <person name="Kohler A."/>
            <person name="Daghino S."/>
            <person name="Barry K."/>
            <person name="Choi C."/>
            <person name="Cichocki N."/>
            <person name="Clum A."/>
            <person name="Copeland A."/>
            <person name="Hainaut M."/>
            <person name="Haridas S."/>
            <person name="Labutti K."/>
            <person name="Lindquist E."/>
            <person name="Lipzen A."/>
            <person name="Khouja H.-R."/>
            <person name="Murat C."/>
            <person name="Ohm R."/>
            <person name="Olson A."/>
            <person name="Spatafora J."/>
            <person name="Veneault-Fourrey C."/>
            <person name="Henrissat B."/>
            <person name="Grigoriev I."/>
            <person name="Martin F."/>
            <person name="Perotto S."/>
        </authorList>
    </citation>
    <scope>NUCLEOTIDE SEQUENCE [LARGE SCALE GENOMIC DNA]</scope>
    <source>
        <strain evidence="1 2">E</strain>
    </source>
</reference>
<gene>
    <name evidence="1" type="ORF">K444DRAFT_621431</name>
</gene>
<sequence length="79" mass="9040">MQNLFFLKTNLEDMLGSLLCPGEAEQGDEIIILFGLYIPLVFRKDVNGFYRVIGEAYVQRLMDGEALELDLQVSDIRLK</sequence>
<evidence type="ECO:0000313" key="1">
    <source>
        <dbReference type="EMBL" id="PMD52296.1"/>
    </source>
</evidence>
<dbReference type="EMBL" id="KZ613912">
    <property type="protein sequence ID" value="PMD52296.1"/>
    <property type="molecule type" value="Genomic_DNA"/>
</dbReference>
<dbReference type="OrthoDB" id="2157530at2759"/>
<evidence type="ECO:0000313" key="2">
    <source>
        <dbReference type="Proteomes" id="UP000235371"/>
    </source>
</evidence>
<dbReference type="AlphaFoldDB" id="A0A2J6SNE9"/>
<dbReference type="Proteomes" id="UP000235371">
    <property type="component" value="Unassembled WGS sequence"/>
</dbReference>
<protein>
    <submittedName>
        <fullName evidence="1">Uncharacterized protein</fullName>
    </submittedName>
</protein>